<dbReference type="InterPro" id="IPR010998">
    <property type="entry name" value="Integrase_recombinase_N"/>
</dbReference>
<sequence>MAKVSLILDTRKKSKSRNTGLYPIVLKVFHKKNRMLRLGHYTSPAGWDSKNHLLRRSSAANNGLDCQKINAELGDKFHWAKQVVYELGDSIDQLDVDLLLDHIKVRWDTEQDFEIKKKVDNNISLSQWGSVLIKRKRAANIPGTAQWYQSGVDAMTKFNNGKDMMLYDITLTFLRDFEAQQLKKGNSKNTIGMYMRAIRSIYNSAIKEDQFVPIKNPFDHYRSPSKARTKKKAVAKVKIMDLKNLEYEQESPLWHAKNYALIMFYCRGMNFIDLVKLKVKNIEGDRLLYGRSKTGDPFSVRITESLEDILKFYLKGKRPEDYLLPTNYDGSTKHFQKYKSQRRRMNERLKIIAKDAGIEGEFTTYYIRHSWATIAKFMGISTEIISEGLGHNSLRTTEIYLKSFTNTVLDEANQIIVS</sequence>
<dbReference type="Pfam" id="PF00589">
    <property type="entry name" value="Phage_integrase"/>
    <property type="match status" value="1"/>
</dbReference>
<evidence type="ECO:0000256" key="2">
    <source>
        <dbReference type="ARBA" id="ARBA00023125"/>
    </source>
</evidence>
<name>A0A1X7KHQ6_9FLAO</name>
<keyword evidence="2" id="KW-0238">DNA-binding</keyword>
<evidence type="ECO:0000256" key="3">
    <source>
        <dbReference type="ARBA" id="ARBA00023172"/>
    </source>
</evidence>
<dbReference type="InterPro" id="IPR013762">
    <property type="entry name" value="Integrase-like_cat_sf"/>
</dbReference>
<dbReference type="InterPro" id="IPR050090">
    <property type="entry name" value="Tyrosine_recombinase_XerCD"/>
</dbReference>
<accession>A0A1X7KHQ6</accession>
<dbReference type="InterPro" id="IPR011010">
    <property type="entry name" value="DNA_brk_join_enz"/>
</dbReference>
<organism evidence="5 6">
    <name type="scientific">Arenibacter troitsensis</name>
    <dbReference type="NCBI Taxonomy" id="188872"/>
    <lineage>
        <taxon>Bacteria</taxon>
        <taxon>Pseudomonadati</taxon>
        <taxon>Bacteroidota</taxon>
        <taxon>Flavobacteriia</taxon>
        <taxon>Flavobacteriales</taxon>
        <taxon>Flavobacteriaceae</taxon>
        <taxon>Arenibacter</taxon>
    </lineage>
</organism>
<evidence type="ECO:0000313" key="6">
    <source>
        <dbReference type="Proteomes" id="UP000193420"/>
    </source>
</evidence>
<dbReference type="EMBL" id="FXAO01000006">
    <property type="protein sequence ID" value="SMG40856.1"/>
    <property type="molecule type" value="Genomic_DNA"/>
</dbReference>
<comment type="similarity">
    <text evidence="1">Belongs to the 'phage' integrase family.</text>
</comment>
<dbReference type="PROSITE" id="PS51898">
    <property type="entry name" value="TYR_RECOMBINASE"/>
    <property type="match status" value="1"/>
</dbReference>
<reference evidence="6" key="1">
    <citation type="submission" date="2017-04" db="EMBL/GenBank/DDBJ databases">
        <authorList>
            <person name="Varghese N."/>
            <person name="Submissions S."/>
        </authorList>
    </citation>
    <scope>NUCLEOTIDE SEQUENCE [LARGE SCALE GENOMIC DNA]</scope>
    <source>
        <strain evidence="6">DSM 19835</strain>
    </source>
</reference>
<gene>
    <name evidence="5" type="ORF">SAMN03080602_02913</name>
</gene>
<dbReference type="PANTHER" id="PTHR30349:SF64">
    <property type="entry name" value="PROPHAGE INTEGRASE INTD-RELATED"/>
    <property type="match status" value="1"/>
</dbReference>
<dbReference type="OrthoDB" id="1094492at2"/>
<evidence type="ECO:0000256" key="1">
    <source>
        <dbReference type="ARBA" id="ARBA00008857"/>
    </source>
</evidence>
<dbReference type="AlphaFoldDB" id="A0A1X7KHQ6"/>
<keyword evidence="3" id="KW-0233">DNA recombination</keyword>
<dbReference type="GO" id="GO:0015074">
    <property type="term" value="P:DNA integration"/>
    <property type="evidence" value="ECO:0007669"/>
    <property type="project" value="InterPro"/>
</dbReference>
<evidence type="ECO:0000313" key="5">
    <source>
        <dbReference type="EMBL" id="SMG40856.1"/>
    </source>
</evidence>
<dbReference type="RefSeq" id="WP_085499673.1">
    <property type="nucleotide sequence ID" value="NZ_FXAO01000006.1"/>
</dbReference>
<dbReference type="Pfam" id="PF13102">
    <property type="entry name" value="Phage_int_SAM_5"/>
    <property type="match status" value="1"/>
</dbReference>
<proteinExistence type="inferred from homology"/>
<dbReference type="Proteomes" id="UP000193420">
    <property type="component" value="Unassembled WGS sequence"/>
</dbReference>
<dbReference type="InterPro" id="IPR002104">
    <property type="entry name" value="Integrase_catalytic"/>
</dbReference>
<dbReference type="PANTHER" id="PTHR30349">
    <property type="entry name" value="PHAGE INTEGRASE-RELATED"/>
    <property type="match status" value="1"/>
</dbReference>
<evidence type="ECO:0000259" key="4">
    <source>
        <dbReference type="PROSITE" id="PS51898"/>
    </source>
</evidence>
<dbReference type="Gene3D" id="1.10.443.10">
    <property type="entry name" value="Intergrase catalytic core"/>
    <property type="match status" value="1"/>
</dbReference>
<protein>
    <submittedName>
        <fullName evidence="5">Site-specific recombinase XerD</fullName>
    </submittedName>
</protein>
<feature type="domain" description="Tyr recombinase" evidence="4">
    <location>
        <begin position="235"/>
        <end position="414"/>
    </location>
</feature>
<dbReference type="GO" id="GO:0006310">
    <property type="term" value="P:DNA recombination"/>
    <property type="evidence" value="ECO:0007669"/>
    <property type="project" value="UniProtKB-KW"/>
</dbReference>
<dbReference type="SUPFAM" id="SSF56349">
    <property type="entry name" value="DNA breaking-rejoining enzymes"/>
    <property type="match status" value="1"/>
</dbReference>
<dbReference type="STRING" id="188872.SAMN03080602_02913"/>
<dbReference type="InterPro" id="IPR025269">
    <property type="entry name" value="SAM-like_dom"/>
</dbReference>
<dbReference type="GO" id="GO:0003677">
    <property type="term" value="F:DNA binding"/>
    <property type="evidence" value="ECO:0007669"/>
    <property type="project" value="UniProtKB-KW"/>
</dbReference>
<dbReference type="Gene3D" id="1.10.150.130">
    <property type="match status" value="1"/>
</dbReference>
<keyword evidence="6" id="KW-1185">Reference proteome</keyword>